<proteinExistence type="predicted"/>
<evidence type="ECO:0000313" key="2">
    <source>
        <dbReference type="Proteomes" id="UP000593561"/>
    </source>
</evidence>
<keyword evidence="2" id="KW-1185">Reference proteome</keyword>
<comment type="caution">
    <text evidence="1">The sequence shown here is derived from an EMBL/GenBank/DDBJ whole genome shotgun (WGS) entry which is preliminary data.</text>
</comment>
<evidence type="ECO:0000313" key="1">
    <source>
        <dbReference type="EMBL" id="MBA0630871.1"/>
    </source>
</evidence>
<reference evidence="1 2" key="1">
    <citation type="journal article" date="2019" name="Genome Biol. Evol.">
        <title>Insights into the evolution of the New World diploid cottons (Gossypium, subgenus Houzingenia) based on genome sequencing.</title>
        <authorList>
            <person name="Grover C.E."/>
            <person name="Arick M.A. 2nd"/>
            <person name="Thrash A."/>
            <person name="Conover J.L."/>
            <person name="Sanders W.S."/>
            <person name="Peterson D.G."/>
            <person name="Frelichowski J.E."/>
            <person name="Scheffler J.A."/>
            <person name="Scheffler B.E."/>
            <person name="Wendel J.F."/>
        </authorList>
    </citation>
    <scope>NUCLEOTIDE SEQUENCE [LARGE SCALE GENOMIC DNA]</scope>
    <source>
        <strain evidence="1">27</strain>
        <tissue evidence="1">Leaf</tissue>
    </source>
</reference>
<dbReference type="Proteomes" id="UP000593561">
    <property type="component" value="Unassembled WGS sequence"/>
</dbReference>
<organism evidence="1 2">
    <name type="scientific">Gossypium davidsonii</name>
    <name type="common">Davidson's cotton</name>
    <name type="synonym">Gossypium klotzschianum subsp. davidsonii</name>
    <dbReference type="NCBI Taxonomy" id="34287"/>
    <lineage>
        <taxon>Eukaryota</taxon>
        <taxon>Viridiplantae</taxon>
        <taxon>Streptophyta</taxon>
        <taxon>Embryophyta</taxon>
        <taxon>Tracheophyta</taxon>
        <taxon>Spermatophyta</taxon>
        <taxon>Magnoliopsida</taxon>
        <taxon>eudicotyledons</taxon>
        <taxon>Gunneridae</taxon>
        <taxon>Pentapetalae</taxon>
        <taxon>rosids</taxon>
        <taxon>malvids</taxon>
        <taxon>Malvales</taxon>
        <taxon>Malvaceae</taxon>
        <taxon>Malvoideae</taxon>
        <taxon>Gossypium</taxon>
    </lineage>
</organism>
<feature type="non-terminal residue" evidence="1">
    <location>
        <position position="38"/>
    </location>
</feature>
<accession>A0A7J8SXN6</accession>
<protein>
    <submittedName>
        <fullName evidence="1">Uncharacterized protein</fullName>
    </submittedName>
</protein>
<dbReference type="EMBL" id="JABFAC010000012">
    <property type="protein sequence ID" value="MBA0630871.1"/>
    <property type="molecule type" value="Genomic_DNA"/>
</dbReference>
<name>A0A7J8SXN6_GOSDV</name>
<sequence length="38" mass="4568">MAEEGKNWPKTMVWIEEAPQRADLVVERDRSFLIDFEM</sequence>
<gene>
    <name evidence="1" type="ORF">Godav_002924</name>
</gene>
<dbReference type="AlphaFoldDB" id="A0A7J8SXN6"/>